<evidence type="ECO:0000313" key="2">
    <source>
        <dbReference type="Proteomes" id="UP000643165"/>
    </source>
</evidence>
<proteinExistence type="predicted"/>
<evidence type="ECO:0000313" key="1">
    <source>
        <dbReference type="EMBL" id="GIJ22497.1"/>
    </source>
</evidence>
<dbReference type="Proteomes" id="UP000643165">
    <property type="component" value="Unassembled WGS sequence"/>
</dbReference>
<reference evidence="1 2" key="1">
    <citation type="submission" date="2021-01" db="EMBL/GenBank/DDBJ databases">
        <title>Whole genome shotgun sequence of Verrucosispora lutea NBRC 106530.</title>
        <authorList>
            <person name="Komaki H."/>
            <person name="Tamura T."/>
        </authorList>
    </citation>
    <scope>NUCLEOTIDE SEQUENCE [LARGE SCALE GENOMIC DNA]</scope>
    <source>
        <strain evidence="1 2">NBRC 106530</strain>
    </source>
</reference>
<gene>
    <name evidence="1" type="ORF">Vlu01_31210</name>
</gene>
<keyword evidence="2" id="KW-1185">Reference proteome</keyword>
<accession>A0ABQ4IX45</accession>
<sequence>MDSFRSVRTETVQDLASRLLMPGGGRDAGVVGRRVQAVQWGEERTPDVPDTEALGLLAEGFRSPWDRRDQAE</sequence>
<dbReference type="EMBL" id="BOPB01000014">
    <property type="protein sequence ID" value="GIJ22497.1"/>
    <property type="molecule type" value="Genomic_DNA"/>
</dbReference>
<protein>
    <submittedName>
        <fullName evidence="1">Uncharacterized protein</fullName>
    </submittedName>
</protein>
<name>A0ABQ4IX45_9ACTN</name>
<comment type="caution">
    <text evidence="1">The sequence shown here is derived from an EMBL/GenBank/DDBJ whole genome shotgun (WGS) entry which is preliminary data.</text>
</comment>
<organism evidence="1 2">
    <name type="scientific">Micromonospora lutea</name>
    <dbReference type="NCBI Taxonomy" id="419825"/>
    <lineage>
        <taxon>Bacteria</taxon>
        <taxon>Bacillati</taxon>
        <taxon>Actinomycetota</taxon>
        <taxon>Actinomycetes</taxon>
        <taxon>Micromonosporales</taxon>
        <taxon>Micromonosporaceae</taxon>
        <taxon>Micromonospora</taxon>
    </lineage>
</organism>